<dbReference type="PANTHER" id="PTHR47926">
    <property type="entry name" value="PENTATRICOPEPTIDE REPEAT-CONTAINING PROTEIN"/>
    <property type="match status" value="1"/>
</dbReference>
<reference evidence="3 4" key="1">
    <citation type="submission" date="2024-01" db="EMBL/GenBank/DDBJ databases">
        <title>Genome assemblies of Stephania.</title>
        <authorList>
            <person name="Yang L."/>
        </authorList>
    </citation>
    <scope>NUCLEOTIDE SEQUENCE [LARGE SCALE GENOMIC DNA]</scope>
    <source>
        <strain evidence="3">QJT</strain>
        <tissue evidence="3">Leaf</tissue>
    </source>
</reference>
<dbReference type="InterPro" id="IPR046848">
    <property type="entry name" value="E_motif"/>
</dbReference>
<dbReference type="EMBL" id="JBBNAE010000001">
    <property type="protein sequence ID" value="KAK9155374.1"/>
    <property type="molecule type" value="Genomic_DNA"/>
</dbReference>
<gene>
    <name evidence="3" type="ORF">Sjap_002854</name>
</gene>
<dbReference type="FunFam" id="1.25.40.10:FF:000090">
    <property type="entry name" value="Pentatricopeptide repeat-containing protein, chloroplastic"/>
    <property type="match status" value="1"/>
</dbReference>
<evidence type="ECO:0000256" key="1">
    <source>
        <dbReference type="ARBA" id="ARBA00022737"/>
    </source>
</evidence>
<dbReference type="InterPro" id="IPR046960">
    <property type="entry name" value="PPR_At4g14850-like_plant"/>
</dbReference>
<dbReference type="Proteomes" id="UP001417504">
    <property type="component" value="Unassembled WGS sequence"/>
</dbReference>
<dbReference type="InterPro" id="IPR002885">
    <property type="entry name" value="PPR_rpt"/>
</dbReference>
<accession>A0AAP0KPD5</accession>
<dbReference type="GO" id="GO:0009451">
    <property type="term" value="P:RNA modification"/>
    <property type="evidence" value="ECO:0007669"/>
    <property type="project" value="InterPro"/>
</dbReference>
<dbReference type="PANTHER" id="PTHR47926:SF347">
    <property type="entry name" value="PENTATRICOPEPTIDE REPEAT-CONTAINING PROTEIN"/>
    <property type="match status" value="1"/>
</dbReference>
<dbReference type="PROSITE" id="PS51375">
    <property type="entry name" value="PPR"/>
    <property type="match status" value="3"/>
</dbReference>
<evidence type="ECO:0000313" key="3">
    <source>
        <dbReference type="EMBL" id="KAK9155374.1"/>
    </source>
</evidence>
<dbReference type="InterPro" id="IPR011990">
    <property type="entry name" value="TPR-like_helical_dom_sf"/>
</dbReference>
<feature type="repeat" description="PPR" evidence="2">
    <location>
        <begin position="218"/>
        <end position="252"/>
    </location>
</feature>
<keyword evidence="1" id="KW-0677">Repeat</keyword>
<dbReference type="FunFam" id="1.25.40.10:FF:000341">
    <property type="entry name" value="Pentatricopeptide repeat-containing protein chloroplastic"/>
    <property type="match status" value="1"/>
</dbReference>
<evidence type="ECO:0000256" key="2">
    <source>
        <dbReference type="PROSITE-ProRule" id="PRU00708"/>
    </source>
</evidence>
<dbReference type="Gene3D" id="1.25.40.10">
    <property type="entry name" value="Tetratricopeptide repeat domain"/>
    <property type="match status" value="2"/>
</dbReference>
<name>A0AAP0KPD5_9MAGN</name>
<feature type="repeat" description="PPR" evidence="2">
    <location>
        <begin position="253"/>
        <end position="288"/>
    </location>
</feature>
<evidence type="ECO:0000313" key="4">
    <source>
        <dbReference type="Proteomes" id="UP001417504"/>
    </source>
</evidence>
<protein>
    <recommendedName>
        <fullName evidence="5">Pentatricopeptide repeat-containing protein</fullName>
    </recommendedName>
</protein>
<keyword evidence="4" id="KW-1185">Reference proteome</keyword>
<sequence>MRWTKPLRYLQFSRQTQPKSLELNEALKSLCRSGRIIEAVDMLCGSKSQVDQQTYALLLQECIFRNEFNKGRRIHSHMITTGFAPDEYLQTKLVILYAKKADLRTAHIVFDGIPNRSVVSWNAMMSGYVQSGLEEVGLDLFYRMRLRGVNPDQFSFASVFRACASQATLEQGRRAHSVMIKCQIVNNVVVNSALMDMYFKCSSLGDARRVFDKALERNVVTWTALICGYGLHGRVEEVLELFHRMIDWGFRPNYVTFLAVLSACSHAGMVNEGWQYFYLMTRDYGIRPRAKHYATMVDLLGRAGKLYEAYEFVRNSPCEKYSVVWGALLGASRNFGDLELVKVAAQKFFELDPTNAGKHVVISNTYASFGLWENVKEAREGMRTFRVKKEPACSWIEVQKKVHMFLVGDKFHKESEQICEALQDLTCVLKDAGYVPDISRFDQ</sequence>
<dbReference type="Pfam" id="PF13041">
    <property type="entry name" value="PPR_2"/>
    <property type="match status" value="2"/>
</dbReference>
<dbReference type="AlphaFoldDB" id="A0AAP0KPD5"/>
<dbReference type="GO" id="GO:0003723">
    <property type="term" value="F:RNA binding"/>
    <property type="evidence" value="ECO:0007669"/>
    <property type="project" value="InterPro"/>
</dbReference>
<dbReference type="Pfam" id="PF20431">
    <property type="entry name" value="E_motif"/>
    <property type="match status" value="1"/>
</dbReference>
<comment type="caution">
    <text evidence="3">The sequence shown here is derived from an EMBL/GenBank/DDBJ whole genome shotgun (WGS) entry which is preliminary data.</text>
</comment>
<dbReference type="NCBIfam" id="TIGR00756">
    <property type="entry name" value="PPR"/>
    <property type="match status" value="3"/>
</dbReference>
<proteinExistence type="predicted"/>
<feature type="repeat" description="PPR" evidence="2">
    <location>
        <begin position="117"/>
        <end position="151"/>
    </location>
</feature>
<evidence type="ECO:0008006" key="5">
    <source>
        <dbReference type="Google" id="ProtNLM"/>
    </source>
</evidence>
<dbReference type="SUPFAM" id="SSF48452">
    <property type="entry name" value="TPR-like"/>
    <property type="match status" value="1"/>
</dbReference>
<organism evidence="3 4">
    <name type="scientific">Stephania japonica</name>
    <dbReference type="NCBI Taxonomy" id="461633"/>
    <lineage>
        <taxon>Eukaryota</taxon>
        <taxon>Viridiplantae</taxon>
        <taxon>Streptophyta</taxon>
        <taxon>Embryophyta</taxon>
        <taxon>Tracheophyta</taxon>
        <taxon>Spermatophyta</taxon>
        <taxon>Magnoliopsida</taxon>
        <taxon>Ranunculales</taxon>
        <taxon>Menispermaceae</taxon>
        <taxon>Menispermoideae</taxon>
        <taxon>Cissampelideae</taxon>
        <taxon>Stephania</taxon>
    </lineage>
</organism>